<organism evidence="1 2">
    <name type="scientific">Caerostris extrusa</name>
    <name type="common">Bark spider</name>
    <name type="synonym">Caerostris bankana</name>
    <dbReference type="NCBI Taxonomy" id="172846"/>
    <lineage>
        <taxon>Eukaryota</taxon>
        <taxon>Metazoa</taxon>
        <taxon>Ecdysozoa</taxon>
        <taxon>Arthropoda</taxon>
        <taxon>Chelicerata</taxon>
        <taxon>Arachnida</taxon>
        <taxon>Araneae</taxon>
        <taxon>Araneomorphae</taxon>
        <taxon>Entelegynae</taxon>
        <taxon>Araneoidea</taxon>
        <taxon>Araneidae</taxon>
        <taxon>Caerostris</taxon>
    </lineage>
</organism>
<name>A0AAV4UBF6_CAEEX</name>
<proteinExistence type="predicted"/>
<dbReference type="EMBL" id="BPLR01012612">
    <property type="protein sequence ID" value="GIY55182.1"/>
    <property type="molecule type" value="Genomic_DNA"/>
</dbReference>
<reference evidence="1 2" key="1">
    <citation type="submission" date="2021-06" db="EMBL/GenBank/DDBJ databases">
        <title>Caerostris extrusa draft genome.</title>
        <authorList>
            <person name="Kono N."/>
            <person name="Arakawa K."/>
        </authorList>
    </citation>
    <scope>NUCLEOTIDE SEQUENCE [LARGE SCALE GENOMIC DNA]</scope>
</reference>
<keyword evidence="2" id="KW-1185">Reference proteome</keyword>
<accession>A0AAV4UBF6</accession>
<evidence type="ECO:0000313" key="2">
    <source>
        <dbReference type="Proteomes" id="UP001054945"/>
    </source>
</evidence>
<protein>
    <submittedName>
        <fullName evidence="1">Uncharacterized protein</fullName>
    </submittedName>
</protein>
<comment type="caution">
    <text evidence="1">The sequence shown here is derived from an EMBL/GenBank/DDBJ whole genome shotgun (WGS) entry which is preliminary data.</text>
</comment>
<evidence type="ECO:0000313" key="1">
    <source>
        <dbReference type="EMBL" id="GIY55182.1"/>
    </source>
</evidence>
<dbReference type="AlphaFoldDB" id="A0AAV4UBF6"/>
<gene>
    <name evidence="1" type="ORF">CEXT_373151</name>
</gene>
<sequence length="99" mass="11268">MLPGQTKVDSKGRTLVMSSTFPQSLTTASIAEGKRERLKIKTGPRFYEERILSFPPPLPLSIEPHNTESCLLVSPEKRRFSFNLTEGQRLNNRMTTEDM</sequence>
<dbReference type="Proteomes" id="UP001054945">
    <property type="component" value="Unassembled WGS sequence"/>
</dbReference>